<dbReference type="InterPro" id="IPR050823">
    <property type="entry name" value="Plant_Ser_Thr_Prot_Kinase"/>
</dbReference>
<evidence type="ECO:0000313" key="7">
    <source>
        <dbReference type="EMBL" id="KAG6504069.1"/>
    </source>
</evidence>
<keyword evidence="8" id="KW-1185">Reference proteome</keyword>
<dbReference type="AlphaFoldDB" id="A0A8J5L1X0"/>
<dbReference type="PANTHER" id="PTHR45621">
    <property type="entry name" value="OS01G0588500 PROTEIN-RELATED"/>
    <property type="match status" value="1"/>
</dbReference>
<dbReference type="InterPro" id="IPR008271">
    <property type="entry name" value="Ser/Thr_kinase_AS"/>
</dbReference>
<protein>
    <recommendedName>
        <fullName evidence="6">Protein kinase domain-containing protein</fullName>
    </recommendedName>
</protein>
<feature type="binding site" evidence="5">
    <location>
        <position position="159"/>
    </location>
    <ligand>
        <name>ATP</name>
        <dbReference type="ChEBI" id="CHEBI:30616"/>
    </ligand>
</feature>
<dbReference type="Gene3D" id="3.30.200.20">
    <property type="entry name" value="Phosphorylase Kinase, domain 1"/>
    <property type="match status" value="1"/>
</dbReference>
<dbReference type="InterPro" id="IPR036537">
    <property type="entry name" value="Adaptor_Cbl_N_dom_sf"/>
</dbReference>
<dbReference type="Pfam" id="PF00069">
    <property type="entry name" value="Pkinase"/>
    <property type="match status" value="1"/>
</dbReference>
<dbReference type="PROSITE" id="PS00108">
    <property type="entry name" value="PROTEIN_KINASE_ST"/>
    <property type="match status" value="1"/>
</dbReference>
<dbReference type="PROSITE" id="PS50011">
    <property type="entry name" value="PROTEIN_KINASE_DOM"/>
    <property type="match status" value="1"/>
</dbReference>
<proteinExistence type="predicted"/>
<dbReference type="InterPro" id="IPR059179">
    <property type="entry name" value="MLKL-like_MCAfunc"/>
</dbReference>
<dbReference type="Gene3D" id="1.20.930.20">
    <property type="entry name" value="Adaptor protein Cbl, N-terminal domain"/>
    <property type="match status" value="1"/>
</dbReference>
<comment type="caution">
    <text evidence="7">The sequence shown here is derived from an EMBL/GenBank/DDBJ whole genome shotgun (WGS) entry which is preliminary data.</text>
</comment>
<evidence type="ECO:0000256" key="3">
    <source>
        <dbReference type="ARBA" id="ARBA00022777"/>
    </source>
</evidence>
<organism evidence="7 8">
    <name type="scientific">Zingiber officinale</name>
    <name type="common">Ginger</name>
    <name type="synonym">Amomum zingiber</name>
    <dbReference type="NCBI Taxonomy" id="94328"/>
    <lineage>
        <taxon>Eukaryota</taxon>
        <taxon>Viridiplantae</taxon>
        <taxon>Streptophyta</taxon>
        <taxon>Embryophyta</taxon>
        <taxon>Tracheophyta</taxon>
        <taxon>Spermatophyta</taxon>
        <taxon>Magnoliopsida</taxon>
        <taxon>Liliopsida</taxon>
        <taxon>Zingiberales</taxon>
        <taxon>Zingiberaceae</taxon>
        <taxon>Zingiber</taxon>
    </lineage>
</organism>
<dbReference type="GO" id="GO:0005524">
    <property type="term" value="F:ATP binding"/>
    <property type="evidence" value="ECO:0007669"/>
    <property type="project" value="UniProtKB-UniRule"/>
</dbReference>
<dbReference type="GO" id="GO:0007166">
    <property type="term" value="P:cell surface receptor signaling pathway"/>
    <property type="evidence" value="ECO:0007669"/>
    <property type="project" value="InterPro"/>
</dbReference>
<dbReference type="InterPro" id="IPR011009">
    <property type="entry name" value="Kinase-like_dom_sf"/>
</dbReference>
<dbReference type="GO" id="GO:0004672">
    <property type="term" value="F:protein kinase activity"/>
    <property type="evidence" value="ECO:0007669"/>
    <property type="project" value="InterPro"/>
</dbReference>
<dbReference type="SMART" id="SM00220">
    <property type="entry name" value="S_TKc"/>
    <property type="match status" value="1"/>
</dbReference>
<keyword evidence="1" id="KW-0808">Transferase</keyword>
<evidence type="ECO:0000313" key="8">
    <source>
        <dbReference type="Proteomes" id="UP000734854"/>
    </source>
</evidence>
<evidence type="ECO:0000256" key="1">
    <source>
        <dbReference type="ARBA" id="ARBA00022679"/>
    </source>
</evidence>
<sequence>MATVGDLVDIIHVIDKIIDAIETSQKCKDVCLEFKEYLWYISKNLEQLQGKPLSDITVVTLKRLKDVLEKAYQVIDSLQNYNFVYLMLNGTRILKQIKEADRCSMAQGVGLRVFKFKELRSATDNFKHDHFIGKGLFGSVYKGSVKDNSGPGTLDVAIKRAHMHSSKEVISQKTKEKKKEIYAEAEVKYLERISHPNVIKLLGYCNKIDKRMWIGFRRKEANIYLSVFEYMANGSLSDHLFSGKQAFELSWAQRIKIANGFAGALAFLHKLQIIHRDVKSANILLDSNFNSKLATFGSATDFNSHTEIGVIYGTFGYIAPEYIHYGELSEKIDVHGFGATLLEILSGQHVAYLDLNLQRLMPQEFQSPVDSSTKIYRDSYLQKFIISSTSGLKNLNNLMDPRLDGKYPLEAAHLAVQLALNCVAGDPNKRPSMEEVIKDLEHIQTIKMPSTTSTPSRIIFDPFDADVELSFSVPRSMMMSEPTSYNADVELPFSRSKSIEYESAPFDAETELSFSKFKTSHSPNY</sequence>
<accession>A0A8J5L1X0</accession>
<evidence type="ECO:0000256" key="4">
    <source>
        <dbReference type="ARBA" id="ARBA00022840"/>
    </source>
</evidence>
<dbReference type="EMBL" id="JACMSC010000010">
    <property type="protein sequence ID" value="KAG6504069.1"/>
    <property type="molecule type" value="Genomic_DNA"/>
</dbReference>
<dbReference type="InterPro" id="IPR017441">
    <property type="entry name" value="Protein_kinase_ATP_BS"/>
</dbReference>
<dbReference type="CDD" id="cd21037">
    <property type="entry name" value="MLKL_NTD"/>
    <property type="match status" value="1"/>
</dbReference>
<evidence type="ECO:0000259" key="6">
    <source>
        <dbReference type="PROSITE" id="PS50011"/>
    </source>
</evidence>
<keyword evidence="4 5" id="KW-0067">ATP-binding</keyword>
<dbReference type="PROSITE" id="PS00107">
    <property type="entry name" value="PROTEIN_KINASE_ATP"/>
    <property type="match status" value="1"/>
</dbReference>
<keyword evidence="2 5" id="KW-0547">Nucleotide-binding</keyword>
<dbReference type="Gene3D" id="1.10.510.10">
    <property type="entry name" value="Transferase(Phosphotransferase) domain 1"/>
    <property type="match status" value="1"/>
</dbReference>
<evidence type="ECO:0000256" key="2">
    <source>
        <dbReference type="ARBA" id="ARBA00022741"/>
    </source>
</evidence>
<gene>
    <name evidence="7" type="ORF">ZIOFF_036395</name>
</gene>
<name>A0A8J5L1X0_ZINOF</name>
<keyword evidence="3" id="KW-0418">Kinase</keyword>
<dbReference type="Proteomes" id="UP000734854">
    <property type="component" value="Unassembled WGS sequence"/>
</dbReference>
<feature type="domain" description="Protein kinase" evidence="6">
    <location>
        <begin position="126"/>
        <end position="445"/>
    </location>
</feature>
<reference evidence="7 8" key="1">
    <citation type="submission" date="2020-08" db="EMBL/GenBank/DDBJ databases">
        <title>Plant Genome Project.</title>
        <authorList>
            <person name="Zhang R.-G."/>
        </authorList>
    </citation>
    <scope>NUCLEOTIDE SEQUENCE [LARGE SCALE GENOMIC DNA]</scope>
    <source>
        <tissue evidence="7">Rhizome</tissue>
    </source>
</reference>
<evidence type="ECO:0000256" key="5">
    <source>
        <dbReference type="PROSITE-ProRule" id="PRU10141"/>
    </source>
</evidence>
<dbReference type="InterPro" id="IPR000719">
    <property type="entry name" value="Prot_kinase_dom"/>
</dbReference>
<dbReference type="SUPFAM" id="SSF56112">
    <property type="entry name" value="Protein kinase-like (PK-like)"/>
    <property type="match status" value="1"/>
</dbReference>